<feature type="compositionally biased region" description="Polar residues" evidence="1">
    <location>
        <begin position="256"/>
        <end position="267"/>
    </location>
</feature>
<feature type="region of interest" description="Disordered" evidence="1">
    <location>
        <begin position="349"/>
        <end position="387"/>
    </location>
</feature>
<dbReference type="PROSITE" id="PS50172">
    <property type="entry name" value="BRCT"/>
    <property type="match status" value="1"/>
</dbReference>
<dbReference type="EMBL" id="DF830078">
    <property type="protein sequence ID" value="GAK66101.1"/>
    <property type="molecule type" value="Genomic_DNA"/>
</dbReference>
<feature type="region of interest" description="Disordered" evidence="1">
    <location>
        <begin position="807"/>
        <end position="837"/>
    </location>
</feature>
<dbReference type="HOGENOM" id="CLU_007975_0_0_1"/>
<feature type="compositionally biased region" description="Basic and acidic residues" evidence="1">
    <location>
        <begin position="660"/>
        <end position="669"/>
    </location>
</feature>
<dbReference type="CDD" id="cd17716">
    <property type="entry name" value="BRCT_microcephalin_rpt1"/>
    <property type="match status" value="1"/>
</dbReference>
<dbReference type="SMART" id="SM00292">
    <property type="entry name" value="BRCT"/>
    <property type="match status" value="1"/>
</dbReference>
<feature type="compositionally biased region" description="Basic and acidic residues" evidence="1">
    <location>
        <begin position="824"/>
        <end position="837"/>
    </location>
</feature>
<dbReference type="AlphaFoldDB" id="A0A081CHF5"/>
<feature type="compositionally biased region" description="Polar residues" evidence="1">
    <location>
        <begin position="479"/>
        <end position="488"/>
    </location>
</feature>
<feature type="compositionally biased region" description="Low complexity" evidence="1">
    <location>
        <begin position="877"/>
        <end position="899"/>
    </location>
</feature>
<evidence type="ECO:0000259" key="2">
    <source>
        <dbReference type="PROSITE" id="PS50172"/>
    </source>
</evidence>
<feature type="region of interest" description="Disordered" evidence="1">
    <location>
        <begin position="424"/>
        <end position="697"/>
    </location>
</feature>
<feature type="compositionally biased region" description="Polar residues" evidence="1">
    <location>
        <begin position="13"/>
        <end position="26"/>
    </location>
</feature>
<dbReference type="SUPFAM" id="SSF52113">
    <property type="entry name" value="BRCT domain"/>
    <property type="match status" value="1"/>
</dbReference>
<feature type="compositionally biased region" description="Polar residues" evidence="1">
    <location>
        <begin position="458"/>
        <end position="472"/>
    </location>
</feature>
<feature type="compositionally biased region" description="Basic and acidic residues" evidence="1">
    <location>
        <begin position="430"/>
        <end position="448"/>
    </location>
</feature>
<feature type="compositionally biased region" description="Low complexity" evidence="1">
    <location>
        <begin position="514"/>
        <end position="525"/>
    </location>
</feature>
<feature type="region of interest" description="Disordered" evidence="1">
    <location>
        <begin position="868"/>
        <end position="922"/>
    </location>
</feature>
<name>A0A081CHF5_PSEA2</name>
<feature type="compositionally biased region" description="Basic and acidic residues" evidence="1">
    <location>
        <begin position="574"/>
        <end position="587"/>
    </location>
</feature>
<organism evidence="3">
    <name type="scientific">Pseudozyma antarctica</name>
    <name type="common">Yeast</name>
    <name type="synonym">Candida antarctica</name>
    <dbReference type="NCBI Taxonomy" id="84753"/>
    <lineage>
        <taxon>Eukaryota</taxon>
        <taxon>Fungi</taxon>
        <taxon>Dikarya</taxon>
        <taxon>Basidiomycota</taxon>
        <taxon>Ustilaginomycotina</taxon>
        <taxon>Ustilaginomycetes</taxon>
        <taxon>Ustilaginales</taxon>
        <taxon>Ustilaginaceae</taxon>
        <taxon>Moesziomyces</taxon>
    </lineage>
</organism>
<feature type="compositionally biased region" description="Low complexity" evidence="1">
    <location>
        <begin position="365"/>
        <end position="378"/>
    </location>
</feature>
<feature type="region of interest" description="Disordered" evidence="1">
    <location>
        <begin position="108"/>
        <end position="213"/>
    </location>
</feature>
<evidence type="ECO:0000313" key="4">
    <source>
        <dbReference type="Proteomes" id="UP000053758"/>
    </source>
</evidence>
<feature type="region of interest" description="Disordered" evidence="1">
    <location>
        <begin position="42"/>
        <end position="90"/>
    </location>
</feature>
<evidence type="ECO:0000313" key="3">
    <source>
        <dbReference type="EMBL" id="GAK66101.1"/>
    </source>
</evidence>
<feature type="compositionally biased region" description="Polar residues" evidence="1">
    <location>
        <begin position="672"/>
        <end position="697"/>
    </location>
</feature>
<keyword evidence="4" id="KW-1185">Reference proteome</keyword>
<feature type="compositionally biased region" description="Polar residues" evidence="1">
    <location>
        <begin position="140"/>
        <end position="149"/>
    </location>
</feature>
<sequence>MSSTSPQKRRSNAFRTSLIEQPVRQTRSMARISDVLDATQHFSMAKSDTQRPSDASMQSRASSPRKARASQAAQLDHFDPESPDVSLAACMESPKKGRFDDFEFELENSKHELPVRRTRANAQRQSASSSSADASLPRSKTSTTLNRTMPANPLHASRKENSTVTVRDPVQPGASPVKPAATAVRPSRLHGHAAAAQSSNLDGTGTADVPTTSAAVKGQLDTKVDSMPHSNDRDSNQRLLFGTARASSRDPAHLNPFSTSSDTNSLAQLGEPRHSPVKRFQTKSEFVIQSPDRPDRKPINLLELKPSPGKAQRGIFRHNSVVDDEDDDDWGTSDNSELNITMDEIKLVKGPSVPKQAATRSHEVSTSSRAKADASASSKSKDTTHKMASTISTLDVRDTMSPETSDMLANLEASLVKLRAKAHTQPVAVDTKKKEEQNVPAPVKRELGGLRASGVPASRTQTFRIKSSTTSADLAHQARSATDQSGDSSVFKRPSGRVSALAKSRVSSSEHGSDSSLTSSRSMMSFGAPRLPGFSEVGGRASRPMPPSARTSNLGTTSDDSRNEELAAAEEEQERIAEAKRQAELKAAKRKSMSSILSSGMPPTLQRREASASSSGSQPPQESSAKPTSPTAAKPSEDSAEAKKAAKAARRRSLFTYVPTKREDTDGDRSVGNLSTGLVISTTPSGNASEADTSTQAPRKARFLRGLTVLVDVRDQDGEDASGRWVEMLKNAGAKVMLRFPERKLTHIVYKSGRPSTLHSYRALDDPKPHVVGISWVVACLEQGKKADERPYLVEVAKEAIFANPRRSSMAPKNVPSSATSIRELPKEMQKSVEQARRKLLAHAPAVSSPLRRRISSRSVLARQLAATSIHSDTADTASEAARPRASSSRSSNETAENADAVGQGLCSSRDDDGDGDLDELAQYRETVKQILSKPTGAFS</sequence>
<feature type="compositionally biased region" description="Low complexity" evidence="1">
    <location>
        <begin position="611"/>
        <end position="624"/>
    </location>
</feature>
<feature type="compositionally biased region" description="Low complexity" evidence="1">
    <location>
        <begin position="120"/>
        <end position="139"/>
    </location>
</feature>
<feature type="compositionally biased region" description="Polar residues" evidence="1">
    <location>
        <begin position="42"/>
        <end position="57"/>
    </location>
</feature>
<proteinExistence type="predicted"/>
<feature type="domain" description="BRCT" evidence="2">
    <location>
        <begin position="699"/>
        <end position="794"/>
    </location>
</feature>
<dbReference type="InterPro" id="IPR036420">
    <property type="entry name" value="BRCT_dom_sf"/>
</dbReference>
<feature type="compositionally biased region" description="Polar residues" evidence="1">
    <location>
        <begin position="549"/>
        <end position="558"/>
    </location>
</feature>
<feature type="region of interest" description="Disordered" evidence="1">
    <location>
        <begin position="1"/>
        <end position="26"/>
    </location>
</feature>
<dbReference type="InterPro" id="IPR001357">
    <property type="entry name" value="BRCT_dom"/>
</dbReference>
<accession>A0A081CHF5</accession>
<dbReference type="Gene3D" id="3.40.50.10190">
    <property type="entry name" value="BRCT domain"/>
    <property type="match status" value="1"/>
</dbReference>
<feature type="region of interest" description="Disordered" evidence="1">
    <location>
        <begin position="244"/>
        <end position="312"/>
    </location>
</feature>
<evidence type="ECO:0000256" key="1">
    <source>
        <dbReference type="SAM" id="MobiDB-lite"/>
    </source>
</evidence>
<gene>
    <name evidence="3" type="ORF">PAN0_011c4323</name>
</gene>
<dbReference type="RefSeq" id="XP_014655779.1">
    <property type="nucleotide sequence ID" value="XM_014800293.1"/>
</dbReference>
<dbReference type="Proteomes" id="UP000053758">
    <property type="component" value="Unassembled WGS sequence"/>
</dbReference>
<feature type="compositionally biased region" description="Polar residues" evidence="1">
    <location>
        <begin position="196"/>
        <end position="213"/>
    </location>
</feature>
<protein>
    <recommendedName>
        <fullName evidence="2">BRCT domain-containing protein</fullName>
    </recommendedName>
</protein>
<feature type="compositionally biased region" description="Basic and acidic residues" evidence="1">
    <location>
        <begin position="635"/>
        <end position="644"/>
    </location>
</feature>
<reference evidence="3" key="1">
    <citation type="submission" date="2014-07" db="EMBL/GenBank/DDBJ databases">
        <title>Draft genome sequence of the yeast Pseudozyma antarctica JCM 10317 known as a producer of lipase B which used in a wide range of industrial applications.</title>
        <authorList>
            <person name="Morita T."/>
            <person name="Saika A."/>
            <person name="Koike H."/>
        </authorList>
    </citation>
    <scope>NUCLEOTIDE SEQUENCE</scope>
    <source>
        <strain evidence="3">JCM 10317</strain>
    </source>
</reference>
<dbReference type="GeneID" id="26305063"/>